<evidence type="ECO:0000313" key="4">
    <source>
        <dbReference type="Proteomes" id="UP000264146"/>
    </source>
</evidence>
<dbReference type="GeneID" id="93788830"/>
<evidence type="ECO:0000313" key="5">
    <source>
        <dbReference type="Proteomes" id="UP000572988"/>
    </source>
</evidence>
<name>A0A7Z7VW08_STASC</name>
<sequence>MSEVVVQSTTSGSDLYWLTEMMYQRMIQHQVIDESLDLALLKEQMEQELNVTNAAFIRDVAFGVWSVKA</sequence>
<protein>
    <submittedName>
        <fullName evidence="3">Putative methyltransferase</fullName>
    </submittedName>
</protein>
<keyword evidence="3" id="KW-0489">Methyltransferase</keyword>
<dbReference type="Proteomes" id="UP000264146">
    <property type="component" value="Chromosome"/>
</dbReference>
<keyword evidence="3" id="KW-0808">Transferase</keyword>
<dbReference type="AlphaFoldDB" id="A0A7Z7VW08"/>
<dbReference type="GO" id="GO:0008168">
    <property type="term" value="F:methyltransferase activity"/>
    <property type="evidence" value="ECO:0007669"/>
    <property type="project" value="UniProtKB-KW"/>
</dbReference>
<keyword evidence="5" id="KW-1185">Reference proteome</keyword>
<gene>
    <name evidence="2" type="ORF">C1O36_00740</name>
    <name evidence="3" type="ORF">NCTC12218_00061</name>
</gene>
<evidence type="ECO:0000313" key="3">
    <source>
        <dbReference type="EMBL" id="SUM85837.1"/>
    </source>
</evidence>
<reference evidence="3" key="2">
    <citation type="submission" date="2018-06" db="EMBL/GenBank/DDBJ databases">
        <authorList>
            <consortium name="Pathogen Informatics"/>
            <person name="Doyle S."/>
        </authorList>
    </citation>
    <scope>NUCLEOTIDE SEQUENCE [LARGE SCALE GENOMIC DNA]</scope>
    <source>
        <strain evidence="3">NCTC12218</strain>
    </source>
</reference>
<evidence type="ECO:0000313" key="2">
    <source>
        <dbReference type="EMBL" id="NHA33065.1"/>
    </source>
</evidence>
<dbReference type="EMBL" id="LR962863">
    <property type="protein sequence ID" value="CAD7358480.1"/>
    <property type="molecule type" value="Genomic_DNA"/>
</dbReference>
<dbReference type="RefSeq" id="WP_016425780.1">
    <property type="nucleotide sequence ID" value="NZ_CABKRV010000002.1"/>
</dbReference>
<dbReference type="GO" id="GO:0032259">
    <property type="term" value="P:methylation"/>
    <property type="evidence" value="ECO:0007669"/>
    <property type="project" value="UniProtKB-KW"/>
</dbReference>
<dbReference type="EMBL" id="POVK01000002">
    <property type="protein sequence ID" value="NHA33065.1"/>
    <property type="molecule type" value="Genomic_DNA"/>
</dbReference>
<accession>A0A7Z7VW08</accession>
<dbReference type="EMBL" id="UHEF01000001">
    <property type="protein sequence ID" value="SUM85837.1"/>
    <property type="molecule type" value="Genomic_DNA"/>
</dbReference>
<proteinExistence type="predicted"/>
<reference evidence="2 5" key="1">
    <citation type="submission" date="2018-01" db="EMBL/GenBank/DDBJ databases">
        <title>Complete genome sequence of Staphylococcus Scheliferi isolated from human.</title>
        <authorList>
            <person name="Abouelkhair M.A."/>
            <person name="Bemis D.A."/>
            <person name="Kania S.A."/>
        </authorList>
    </citation>
    <scope>NUCLEOTIDE SEQUENCE [LARGE SCALE GENOMIC DNA]</scope>
    <source>
        <strain evidence="2 5">ATCC 43808</strain>
    </source>
</reference>
<evidence type="ECO:0000313" key="1">
    <source>
        <dbReference type="EMBL" id="CAD7358480.1"/>
    </source>
</evidence>
<dbReference type="Proteomes" id="UP000572988">
    <property type="component" value="Unassembled WGS sequence"/>
</dbReference>
<reference evidence="1 4" key="3">
    <citation type="submission" date="2020-11" db="EMBL/GenBank/DDBJ databases">
        <authorList>
            <consortium name="Pathogen Informatics"/>
        </authorList>
    </citation>
    <scope>NUCLEOTIDE SEQUENCE [LARGE SCALE GENOMIC DNA]</scope>
    <source>
        <strain evidence="1 4">NCTC12218</strain>
    </source>
</reference>
<organism evidence="3">
    <name type="scientific">Staphylococcus schleiferi</name>
    <dbReference type="NCBI Taxonomy" id="1295"/>
    <lineage>
        <taxon>Bacteria</taxon>
        <taxon>Bacillati</taxon>
        <taxon>Bacillota</taxon>
        <taxon>Bacilli</taxon>
        <taxon>Bacillales</taxon>
        <taxon>Staphylococcaceae</taxon>
        <taxon>Staphylococcus</taxon>
    </lineage>
</organism>